<keyword evidence="2" id="KW-1003">Cell membrane</keyword>
<evidence type="ECO:0000313" key="14">
    <source>
        <dbReference type="Proteomes" id="UP001245561"/>
    </source>
</evidence>
<keyword evidence="4" id="KW-0808">Transferase</keyword>
<evidence type="ECO:0000256" key="10">
    <source>
        <dbReference type="ARBA" id="ARBA00040345"/>
    </source>
</evidence>
<dbReference type="SUPFAM" id="SSF53448">
    <property type="entry name" value="Nucleotide-diphospho-sugar transferases"/>
    <property type="match status" value="1"/>
</dbReference>
<dbReference type="PANTHER" id="PTHR43646">
    <property type="entry name" value="GLYCOSYLTRANSFERASE"/>
    <property type="match status" value="1"/>
</dbReference>
<keyword evidence="15" id="KW-1185">Reference proteome</keyword>
<gene>
    <name evidence="13" type="ORF">P7D36_02055</name>
    <name evidence="12" type="ORF">P7D39_01365</name>
</gene>
<comment type="subcellular location">
    <subcellularLocation>
        <location evidence="1">Cell membrane</location>
    </subcellularLocation>
</comment>
<dbReference type="GO" id="GO:0016117">
    <property type="term" value="P:carotenoid biosynthetic process"/>
    <property type="evidence" value="ECO:0007669"/>
    <property type="project" value="UniProtKB-KW"/>
</dbReference>
<dbReference type="AlphaFoldDB" id="A0AAP5NI85"/>
<organism evidence="13 14">
    <name type="scientific">Enterococcus dongliensis</name>
    <dbReference type="NCBI Taxonomy" id="2559925"/>
    <lineage>
        <taxon>Bacteria</taxon>
        <taxon>Bacillati</taxon>
        <taxon>Bacillota</taxon>
        <taxon>Bacilli</taxon>
        <taxon>Lactobacillales</taxon>
        <taxon>Enterococcaceae</taxon>
        <taxon>Enterococcus</taxon>
    </lineage>
</organism>
<dbReference type="Proteomes" id="UP001256547">
    <property type="component" value="Unassembled WGS sequence"/>
</dbReference>
<dbReference type="GO" id="GO:0016757">
    <property type="term" value="F:glycosyltransferase activity"/>
    <property type="evidence" value="ECO:0007669"/>
    <property type="project" value="UniProtKB-KW"/>
</dbReference>
<keyword evidence="3" id="KW-0328">Glycosyltransferase</keyword>
<dbReference type="GO" id="GO:0005886">
    <property type="term" value="C:plasma membrane"/>
    <property type="evidence" value="ECO:0007669"/>
    <property type="project" value="UniProtKB-SubCell"/>
</dbReference>
<sequence length="226" mass="26355">MISIIIPVLNEEEKLANLLQELKQIEDPISFEIIVVDGGSQDQTVAIASKFAAVYQLKQANRGAQLKLGAEKSSGDILWFLHSDSKLADYRQGLRQIQDSLKDPRYSAGYFQLVFDSQDFFYRYLAKTSNLRARFLGLIFGDQGLFTTRQQYEKTGGFEEIPLMEDWRFSRKLWKQGKFYQLPITITTSSRRFRKGKIRTHLKMHKIKLLYLLGVPPEKLVRRYYK</sequence>
<dbReference type="InterPro" id="IPR001173">
    <property type="entry name" value="Glyco_trans_2-like"/>
</dbReference>
<keyword evidence="5" id="KW-0125">Carotenoid biosynthesis</keyword>
<dbReference type="GeneID" id="86909559"/>
<dbReference type="Gene3D" id="3.90.550.10">
    <property type="entry name" value="Spore Coat Polysaccharide Biosynthesis Protein SpsA, Chain A"/>
    <property type="match status" value="1"/>
</dbReference>
<keyword evidence="6" id="KW-0472">Membrane</keyword>
<protein>
    <recommendedName>
        <fullName evidence="10">4,4'-diaponeurosporenoate glycosyltransferase</fullName>
    </recommendedName>
</protein>
<comment type="similarity">
    <text evidence="9">Belongs to the glycosyltransferase 2 family. CrtQ subfamily.</text>
</comment>
<evidence type="ECO:0000256" key="9">
    <source>
        <dbReference type="ARBA" id="ARBA00038120"/>
    </source>
</evidence>
<evidence type="ECO:0000313" key="12">
    <source>
        <dbReference type="EMBL" id="MDT2595684.1"/>
    </source>
</evidence>
<evidence type="ECO:0000256" key="6">
    <source>
        <dbReference type="ARBA" id="ARBA00023136"/>
    </source>
</evidence>
<feature type="domain" description="Glycosyltransferase 2-like" evidence="11">
    <location>
        <begin position="3"/>
        <end position="129"/>
    </location>
</feature>
<evidence type="ECO:0000313" key="15">
    <source>
        <dbReference type="Proteomes" id="UP001256547"/>
    </source>
</evidence>
<evidence type="ECO:0000256" key="5">
    <source>
        <dbReference type="ARBA" id="ARBA00022746"/>
    </source>
</evidence>
<proteinExistence type="inferred from homology"/>
<comment type="pathway">
    <text evidence="8">Carotenoid biosynthesis; staphyloxanthin biosynthesis; staphyloxanthin from farnesyl diphosphate: step 4/5.</text>
</comment>
<comment type="caution">
    <text evidence="13">The sequence shown here is derived from an EMBL/GenBank/DDBJ whole genome shotgun (WGS) entry which is preliminary data.</text>
</comment>
<comment type="function">
    <text evidence="7">Catalyzes the glycosylation of 4,4'-diaponeurosporenoate, i.e. the esterification of glucose at the C1'' position with the carboxyl group of 4,4'-diaponeurosporenic acid, to form glycosyl-4,4'-diaponeurosporenoate. This is a step in the biosynthesis of staphyloxanthin, an orange pigment present in most staphylococci strains.</text>
</comment>
<reference evidence="13 15" key="1">
    <citation type="submission" date="2023-03" db="EMBL/GenBank/DDBJ databases">
        <authorList>
            <person name="Shen W."/>
            <person name="Cai J."/>
        </authorList>
    </citation>
    <scope>NUCLEOTIDE SEQUENCE</scope>
    <source>
        <strain evidence="13">P55-2</strain>
        <strain evidence="12 15">P72-2</strain>
    </source>
</reference>
<evidence type="ECO:0000256" key="1">
    <source>
        <dbReference type="ARBA" id="ARBA00004236"/>
    </source>
</evidence>
<dbReference type="EMBL" id="JARPYR010000002">
    <property type="protein sequence ID" value="MDT2595684.1"/>
    <property type="molecule type" value="Genomic_DNA"/>
</dbReference>
<dbReference type="EMBL" id="JARPYT010000002">
    <property type="protein sequence ID" value="MDT2636296.1"/>
    <property type="molecule type" value="Genomic_DNA"/>
</dbReference>
<accession>A0AAP5NI85</accession>
<evidence type="ECO:0000259" key="11">
    <source>
        <dbReference type="Pfam" id="PF00535"/>
    </source>
</evidence>
<dbReference type="RefSeq" id="WP_137603206.1">
    <property type="nucleotide sequence ID" value="NZ_JARPYR010000002.1"/>
</dbReference>
<dbReference type="CDD" id="cd02522">
    <property type="entry name" value="GT_2_like_a"/>
    <property type="match status" value="1"/>
</dbReference>
<dbReference type="InterPro" id="IPR026461">
    <property type="entry name" value="Trfase_2_rSAM/seldom_assoc"/>
</dbReference>
<evidence type="ECO:0000313" key="13">
    <source>
        <dbReference type="EMBL" id="MDT2636296.1"/>
    </source>
</evidence>
<dbReference type="Proteomes" id="UP001245561">
    <property type="component" value="Unassembled WGS sequence"/>
</dbReference>
<evidence type="ECO:0000256" key="7">
    <source>
        <dbReference type="ARBA" id="ARBA00037281"/>
    </source>
</evidence>
<dbReference type="Pfam" id="PF00535">
    <property type="entry name" value="Glycos_transf_2"/>
    <property type="match status" value="1"/>
</dbReference>
<evidence type="ECO:0000256" key="3">
    <source>
        <dbReference type="ARBA" id="ARBA00022676"/>
    </source>
</evidence>
<dbReference type="NCBIfam" id="TIGR04283">
    <property type="entry name" value="glyco_like_mftF"/>
    <property type="match status" value="1"/>
</dbReference>
<dbReference type="InterPro" id="IPR029044">
    <property type="entry name" value="Nucleotide-diphossugar_trans"/>
</dbReference>
<evidence type="ECO:0000256" key="8">
    <source>
        <dbReference type="ARBA" id="ARBA00037904"/>
    </source>
</evidence>
<name>A0AAP5NI85_9ENTE</name>
<dbReference type="PANTHER" id="PTHR43646:SF2">
    <property type="entry name" value="GLYCOSYLTRANSFERASE 2-LIKE DOMAIN-CONTAINING PROTEIN"/>
    <property type="match status" value="1"/>
</dbReference>
<evidence type="ECO:0000256" key="4">
    <source>
        <dbReference type="ARBA" id="ARBA00022679"/>
    </source>
</evidence>
<evidence type="ECO:0000256" key="2">
    <source>
        <dbReference type="ARBA" id="ARBA00022475"/>
    </source>
</evidence>